<comment type="caution">
    <text evidence="2">The sequence shown here is derived from an EMBL/GenBank/DDBJ whole genome shotgun (WGS) entry which is preliminary data.</text>
</comment>
<evidence type="ECO:0000256" key="1">
    <source>
        <dbReference type="SAM" id="MobiDB-lite"/>
    </source>
</evidence>
<reference evidence="2 3" key="1">
    <citation type="journal article" date="2018" name="MBio">
        <title>Comparative Genomics Reveals the Core Gene Toolbox for the Fungus-Insect Symbiosis.</title>
        <authorList>
            <person name="Wang Y."/>
            <person name="Stata M."/>
            <person name="Wang W."/>
            <person name="Stajich J.E."/>
            <person name="White M.M."/>
            <person name="Moncalvo J.M."/>
        </authorList>
    </citation>
    <scope>NUCLEOTIDE SEQUENCE [LARGE SCALE GENOMIC DNA]</scope>
    <source>
        <strain evidence="2 3">SWE-8-4</strain>
    </source>
</reference>
<protein>
    <submittedName>
        <fullName evidence="2">Uncharacterized protein</fullName>
    </submittedName>
</protein>
<accession>A0A2T9YRS8</accession>
<evidence type="ECO:0000313" key="3">
    <source>
        <dbReference type="Proteomes" id="UP000245383"/>
    </source>
</evidence>
<sequence>MKPKQDVYNFEPQEPKQNITYGNRNTKFFSEKQYPADKTIYEIKTKSKVSNVTEFTNNLISGREIQTENIASKGYILQKQSESQNEEFLNMFAYGEQGSSAIVSRNSTHEPETKKPLQKLEQSLEQKSNVNICSNAILKNNQAHVNQINTGFQYKFCRKEVRESNRLKAKSQTFYFSTSKPFQYNSYYNSEHPLIESKTDLMRLENLQYKKRKQQIKLEELPPASNFTANNVKPTVKRKYQPKPLPIHLDQKSSNYIKQTSNLRESNVEKLDFRFCNNVSPYGGYQTAAPNRTYMHSNKNNNEDNIKQIRHAKSESKFDKNLSFQQNADIALLRLGKLPESCSLTIPESKDWESLPEFKQRAKLFSMLREF</sequence>
<feature type="region of interest" description="Disordered" evidence="1">
    <location>
        <begin position="1"/>
        <end position="21"/>
    </location>
</feature>
<dbReference type="Proteomes" id="UP000245383">
    <property type="component" value="Unassembled WGS sequence"/>
</dbReference>
<gene>
    <name evidence="2" type="ORF">BB561_002091</name>
</gene>
<dbReference type="AlphaFoldDB" id="A0A2T9YRS8"/>
<organism evidence="2 3">
    <name type="scientific">Smittium simulii</name>
    <dbReference type="NCBI Taxonomy" id="133385"/>
    <lineage>
        <taxon>Eukaryota</taxon>
        <taxon>Fungi</taxon>
        <taxon>Fungi incertae sedis</taxon>
        <taxon>Zoopagomycota</taxon>
        <taxon>Kickxellomycotina</taxon>
        <taxon>Harpellomycetes</taxon>
        <taxon>Harpellales</taxon>
        <taxon>Legeriomycetaceae</taxon>
        <taxon>Smittium</taxon>
    </lineage>
</organism>
<name>A0A2T9YRS8_9FUNG</name>
<dbReference type="EMBL" id="MBFR01000067">
    <property type="protein sequence ID" value="PVU95039.1"/>
    <property type="molecule type" value="Genomic_DNA"/>
</dbReference>
<proteinExistence type="predicted"/>
<keyword evidence="3" id="KW-1185">Reference proteome</keyword>
<evidence type="ECO:0000313" key="2">
    <source>
        <dbReference type="EMBL" id="PVU95039.1"/>
    </source>
</evidence>